<evidence type="ECO:0000313" key="1">
    <source>
        <dbReference type="EMBL" id="WWQ62700.1"/>
    </source>
</evidence>
<reference evidence="1" key="1">
    <citation type="journal article" date="2025" name="Int. J. Syst. Evol. Microbiol.">
        <title>Streptomyces citrinus sp. nov., with yellow diffusible pigment.</title>
        <authorList>
            <person name="He Y."/>
            <person name="Yang E."/>
            <person name="Xu J."/>
            <person name="Sun Y."/>
            <person name="Sun L."/>
        </authorList>
    </citation>
    <scope>NUCLEOTIDE SEQUENCE</scope>
    <source>
        <strain evidence="1">Q6</strain>
    </source>
</reference>
<dbReference type="EMBL" id="CP146022">
    <property type="protein sequence ID" value="WWQ62700.1"/>
    <property type="molecule type" value="Genomic_DNA"/>
</dbReference>
<proteinExistence type="predicted"/>
<accession>A0ACD5A6K8</accession>
<name>A0ACD5A6K8_9ACTN</name>
<protein>
    <submittedName>
        <fullName evidence="1">Aromatic acid exporter family protein</fullName>
    </submittedName>
</protein>
<keyword evidence="2" id="KW-1185">Reference proteome</keyword>
<sequence>MPRTRGLAAPAREVRSVALSAHRAVTSAGPERATAVQALKAAGAALLAWALAGWWWDAPMALLAPWTAVVLVQWTVYRSVRSAVQQFVVVAAATLIAAAAGALTRDVMAALAIALPLTALLGSYGRFGDQGWYAPTAALFVLAYGSYAPVEILHRLLETLLGAVVGVLVNAFVLPPLHTGDVSRLRARVPADCAELLRDVADGIDAGYDAADAEEWHARALRLGSTVARLRAARRRAAEGLRFNPGRRLRRRAPEPPPGDLAWARVADHLATALRSLAESAVERSRFAAPPGRALVALAPLLRAAGEACAADAERSGGARDHGDAGRALGEAREAARSLAALLGDPDHGPSAALGELTAATTRLLDDLAAATDHARVPGTRSGTSTQVGAHGRNGAVRVPENEA</sequence>
<organism evidence="1 2">
    <name type="scientific">Streptomyces citrinus</name>
    <dbReference type="NCBI Taxonomy" id="3118173"/>
    <lineage>
        <taxon>Bacteria</taxon>
        <taxon>Bacillati</taxon>
        <taxon>Actinomycetota</taxon>
        <taxon>Actinomycetes</taxon>
        <taxon>Kitasatosporales</taxon>
        <taxon>Streptomycetaceae</taxon>
        <taxon>Streptomyces</taxon>
    </lineage>
</organism>
<evidence type="ECO:0000313" key="2">
    <source>
        <dbReference type="Proteomes" id="UP001432251"/>
    </source>
</evidence>
<gene>
    <name evidence="1" type="ORF">V2W30_04570</name>
</gene>
<dbReference type="Proteomes" id="UP001432251">
    <property type="component" value="Chromosome"/>
</dbReference>